<evidence type="ECO:0000256" key="4">
    <source>
        <dbReference type="ARBA" id="ARBA00022786"/>
    </source>
</evidence>
<dbReference type="Gene3D" id="3.30.2410.10">
    <property type="entry name" value="Hect, E3 ligase catalytic domain"/>
    <property type="match status" value="1"/>
</dbReference>
<dbReference type="InterPro" id="IPR032353">
    <property type="entry name" value="AZUL"/>
</dbReference>
<dbReference type="EC" id="2.3.2.26" evidence="2"/>
<feature type="domain" description="HECT" evidence="6">
    <location>
        <begin position="468"/>
        <end position="841"/>
    </location>
</feature>
<dbReference type="PROSITE" id="PS50237">
    <property type="entry name" value="HECT"/>
    <property type="match status" value="1"/>
</dbReference>
<name>A0A4U0WV10_9PEZI</name>
<dbReference type="InterPro" id="IPR000569">
    <property type="entry name" value="HECT_dom"/>
</dbReference>
<evidence type="ECO:0000259" key="6">
    <source>
        <dbReference type="PROSITE" id="PS50237"/>
    </source>
</evidence>
<evidence type="ECO:0000256" key="5">
    <source>
        <dbReference type="PROSITE-ProRule" id="PRU00104"/>
    </source>
</evidence>
<evidence type="ECO:0000256" key="3">
    <source>
        <dbReference type="ARBA" id="ARBA00022679"/>
    </source>
</evidence>
<dbReference type="AlphaFoldDB" id="A0A4U0WV10"/>
<dbReference type="InterPro" id="IPR035983">
    <property type="entry name" value="Hect_E3_ubiquitin_ligase"/>
</dbReference>
<sequence length="841" mass="94062">MDTSALQDLLSRLVGQLVHGCGNVACRECMCDSGRRNASPHKPIRKYTPRSARAIALALAGRALPRKHLCLHYSPAALETGPDQDDSEALEGPQDPSSFEQLLCDTPIIRDLCNPKVKLSLQPTKLEYWKHSLSPLLRPVAIEDDIPSSLISNEQAADIVCNALKACLDIVPEGTLAQYSYADAWIRDGGAYPTGNRTTPTDEIWLGVLDSFERGQDLLSRVCEAVAIRVDLEERLQILRSRLSGGAVKVVRPTLQQIMVKKFDLDLSATVQAVVWLKKTLMLHWNGKPSIPQASTATGTLILLKLIKQLAWHDLPNEVSAWFSLPAIANNLAVMDVANSWTANSPKDKSYRERSFDSTRALQMTQEQNSPHLLFDADSVSEQQLLSSDFLFNAAQRALYFRMVNHLKMRKAHSKAEKAAALRRHLPAHSPEYEPDDQVKHEEEHYLLLNVSRTDVLQDAYDQLWQRRSGELFRPLRVRLGEMDELEVGHDLGGVQIEFFNLVCKEAFAEHTGLFATNQITGLSYFRVGSLQPLHMFELLGLLLALAVYNGITLPLSLPNAFFKLLLGDRDLSLDDLADHWPEEAKSLRYIMETPGAEEDFESSFPVEANGIRIFAYEPLACCIESDELVTIRVAKAVPTTYPSTEIDVERLQWPGIHFICPDGSVIPPVTAADKERYSSSYVSWLAIDSVAPQLRAFQRGFHRVVDKHSLSMFLTPTNLKAFMEGSTHLDVDELRKSTHYDGYDPKSKYIATFWRVVKSWPEEKQKQLLKFVTAAERVPLGGPGQLTFVVQRAQPISAEYLPTSSTCFGALQLPQYPSARVLEEKLSLAIKYGLEGFGTG</sequence>
<protein>
    <recommendedName>
        <fullName evidence="2">HECT-type E3 ubiquitin transferase</fullName>
        <ecNumber evidence="2">2.3.2.26</ecNumber>
    </recommendedName>
</protein>
<dbReference type="Gene3D" id="3.90.1750.10">
    <property type="entry name" value="Hect, E3 ligase catalytic domains"/>
    <property type="match status" value="1"/>
</dbReference>
<proteinExistence type="predicted"/>
<dbReference type="GO" id="GO:0061630">
    <property type="term" value="F:ubiquitin protein ligase activity"/>
    <property type="evidence" value="ECO:0007669"/>
    <property type="project" value="UniProtKB-EC"/>
</dbReference>
<reference evidence="7 8" key="1">
    <citation type="submission" date="2017-03" db="EMBL/GenBank/DDBJ databases">
        <title>Genomes of endolithic fungi from Antarctica.</title>
        <authorList>
            <person name="Coleine C."/>
            <person name="Masonjones S."/>
            <person name="Stajich J.E."/>
        </authorList>
    </citation>
    <scope>NUCLEOTIDE SEQUENCE [LARGE SCALE GENOMIC DNA]</scope>
    <source>
        <strain evidence="7 8">CCFEE 5184</strain>
    </source>
</reference>
<comment type="catalytic activity">
    <reaction evidence="1">
        <text>S-ubiquitinyl-[E2 ubiquitin-conjugating enzyme]-L-cysteine + [acceptor protein]-L-lysine = [E2 ubiquitin-conjugating enzyme]-L-cysteine + N(6)-ubiquitinyl-[acceptor protein]-L-lysine.</text>
        <dbReference type="EC" id="2.3.2.26"/>
    </reaction>
</comment>
<dbReference type="SUPFAM" id="SSF56204">
    <property type="entry name" value="Hect, E3 ligase catalytic domain"/>
    <property type="match status" value="1"/>
</dbReference>
<organism evidence="7 8">
    <name type="scientific">Friedmanniomyces simplex</name>
    <dbReference type="NCBI Taxonomy" id="329884"/>
    <lineage>
        <taxon>Eukaryota</taxon>
        <taxon>Fungi</taxon>
        <taxon>Dikarya</taxon>
        <taxon>Ascomycota</taxon>
        <taxon>Pezizomycotina</taxon>
        <taxon>Dothideomycetes</taxon>
        <taxon>Dothideomycetidae</taxon>
        <taxon>Mycosphaerellales</taxon>
        <taxon>Teratosphaeriaceae</taxon>
        <taxon>Friedmanniomyces</taxon>
    </lineage>
</organism>
<dbReference type="Pfam" id="PF00632">
    <property type="entry name" value="HECT"/>
    <property type="match status" value="1"/>
</dbReference>
<keyword evidence="4 5" id="KW-0833">Ubl conjugation pathway</keyword>
<dbReference type="PANTHER" id="PTHR45700">
    <property type="entry name" value="UBIQUITIN-PROTEIN LIGASE E3C"/>
    <property type="match status" value="1"/>
</dbReference>
<gene>
    <name evidence="7" type="ORF">B0A55_08603</name>
</gene>
<dbReference type="InterPro" id="IPR044611">
    <property type="entry name" value="E3A/B/C-like"/>
</dbReference>
<evidence type="ECO:0000313" key="7">
    <source>
        <dbReference type="EMBL" id="TKA67490.1"/>
    </source>
</evidence>
<dbReference type="Gene3D" id="6.10.130.10">
    <property type="entry name" value="Ubiquitin-protein ligase E3A, N-terminal zinc-binding domain (AZUL)"/>
    <property type="match status" value="1"/>
</dbReference>
<dbReference type="GO" id="GO:0000209">
    <property type="term" value="P:protein polyubiquitination"/>
    <property type="evidence" value="ECO:0007669"/>
    <property type="project" value="InterPro"/>
</dbReference>
<evidence type="ECO:0000256" key="2">
    <source>
        <dbReference type="ARBA" id="ARBA00012485"/>
    </source>
</evidence>
<dbReference type="Proteomes" id="UP000309340">
    <property type="component" value="Unassembled WGS sequence"/>
</dbReference>
<dbReference type="STRING" id="329884.A0A4U0WV10"/>
<dbReference type="SMART" id="SM00119">
    <property type="entry name" value="HECTc"/>
    <property type="match status" value="1"/>
</dbReference>
<feature type="active site" description="Glycyl thioester intermediate" evidence="5">
    <location>
        <position position="808"/>
    </location>
</feature>
<dbReference type="OrthoDB" id="5981550at2759"/>
<keyword evidence="8" id="KW-1185">Reference proteome</keyword>
<dbReference type="FunFam" id="3.30.2410.10:FF:000003">
    <property type="entry name" value="probable E3 ubiquitin-protein ligase HERC4 isoform X1"/>
    <property type="match status" value="1"/>
</dbReference>
<comment type="caution">
    <text evidence="7">The sequence shown here is derived from an EMBL/GenBank/DDBJ whole genome shotgun (WGS) entry which is preliminary data.</text>
</comment>
<accession>A0A4U0WV10</accession>
<evidence type="ECO:0000256" key="1">
    <source>
        <dbReference type="ARBA" id="ARBA00000885"/>
    </source>
</evidence>
<keyword evidence="3" id="KW-0808">Transferase</keyword>
<dbReference type="InterPro" id="IPR042556">
    <property type="entry name" value="AZUL_sf"/>
</dbReference>
<evidence type="ECO:0000313" key="8">
    <source>
        <dbReference type="Proteomes" id="UP000309340"/>
    </source>
</evidence>
<dbReference type="EMBL" id="NAJQ01000568">
    <property type="protein sequence ID" value="TKA67490.1"/>
    <property type="molecule type" value="Genomic_DNA"/>
</dbReference>
<dbReference type="Pfam" id="PF16558">
    <property type="entry name" value="AZUL"/>
    <property type="match status" value="1"/>
</dbReference>